<evidence type="ECO:0000256" key="1">
    <source>
        <dbReference type="SAM" id="MobiDB-lite"/>
    </source>
</evidence>
<dbReference type="RefSeq" id="XP_003063960.1">
    <property type="nucleotide sequence ID" value="XM_003063914.1"/>
</dbReference>
<sequence>MWDEVEELSQAASDKKPAPAEMDPVPISEKDMNFIKETQAALAAAKKGAESVDVDTLRSLESAAASAKKVTVSNARLDSLTKALDQALEAAKACTGDDCAIEWETVEEISQAKSRAQNAD</sequence>
<gene>
    <name evidence="2" type="ORF">MICPUCDRAFT_53810</name>
</gene>
<dbReference type="AlphaFoldDB" id="C1N7S5"/>
<protein>
    <submittedName>
        <fullName evidence="2">Predicted protein</fullName>
    </submittedName>
</protein>
<name>C1N7S5_MICPC</name>
<evidence type="ECO:0000313" key="2">
    <source>
        <dbReference type="EMBL" id="EEH51582.1"/>
    </source>
</evidence>
<dbReference type="OMA" id="MNFIKET"/>
<accession>C1N7S5</accession>
<dbReference type="OrthoDB" id="498375at2759"/>
<reference evidence="2 3" key="1">
    <citation type="journal article" date="2009" name="Science">
        <title>Green evolution and dynamic adaptations revealed by genomes of the marine picoeukaryotes Micromonas.</title>
        <authorList>
            <person name="Worden A.Z."/>
            <person name="Lee J.H."/>
            <person name="Mock T."/>
            <person name="Rouze P."/>
            <person name="Simmons M.P."/>
            <person name="Aerts A.L."/>
            <person name="Allen A.E."/>
            <person name="Cuvelier M.L."/>
            <person name="Derelle E."/>
            <person name="Everett M.V."/>
            <person name="Foulon E."/>
            <person name="Grimwood J."/>
            <person name="Gundlach H."/>
            <person name="Henrissat B."/>
            <person name="Napoli C."/>
            <person name="McDonald S.M."/>
            <person name="Parker M.S."/>
            <person name="Rombauts S."/>
            <person name="Salamov A."/>
            <person name="Von Dassow P."/>
            <person name="Badger J.H."/>
            <person name="Coutinho P.M."/>
            <person name="Demir E."/>
            <person name="Dubchak I."/>
            <person name="Gentemann C."/>
            <person name="Eikrem W."/>
            <person name="Gready J.E."/>
            <person name="John U."/>
            <person name="Lanier W."/>
            <person name="Lindquist E.A."/>
            <person name="Lucas S."/>
            <person name="Mayer K.F."/>
            <person name="Moreau H."/>
            <person name="Not F."/>
            <person name="Otillar R."/>
            <person name="Panaud O."/>
            <person name="Pangilinan J."/>
            <person name="Paulsen I."/>
            <person name="Piegu B."/>
            <person name="Poliakov A."/>
            <person name="Robbens S."/>
            <person name="Schmutz J."/>
            <person name="Toulza E."/>
            <person name="Wyss T."/>
            <person name="Zelensky A."/>
            <person name="Zhou K."/>
            <person name="Armbrust E.V."/>
            <person name="Bhattacharya D."/>
            <person name="Goodenough U.W."/>
            <person name="Van de Peer Y."/>
            <person name="Grigoriev I.V."/>
        </authorList>
    </citation>
    <scope>NUCLEOTIDE SEQUENCE [LARGE SCALE GENOMIC DNA]</scope>
    <source>
        <strain evidence="2 3">CCMP1545</strain>
    </source>
</reference>
<organism evidence="3">
    <name type="scientific">Micromonas pusilla (strain CCMP1545)</name>
    <name type="common">Picoplanktonic green alga</name>
    <dbReference type="NCBI Taxonomy" id="564608"/>
    <lineage>
        <taxon>Eukaryota</taxon>
        <taxon>Viridiplantae</taxon>
        <taxon>Chlorophyta</taxon>
        <taxon>Mamiellophyceae</taxon>
        <taxon>Mamiellales</taxon>
        <taxon>Mamiellaceae</taxon>
        <taxon>Micromonas</taxon>
    </lineage>
</organism>
<dbReference type="EMBL" id="GG663750">
    <property type="protein sequence ID" value="EEH51582.1"/>
    <property type="molecule type" value="Genomic_DNA"/>
</dbReference>
<proteinExistence type="predicted"/>
<feature type="region of interest" description="Disordered" evidence="1">
    <location>
        <begin position="1"/>
        <end position="26"/>
    </location>
</feature>
<dbReference type="GeneID" id="9689401"/>
<keyword evidence="3" id="KW-1185">Reference proteome</keyword>
<dbReference type="Proteomes" id="UP000001876">
    <property type="component" value="Unassembled WGS sequence"/>
</dbReference>
<dbReference type="KEGG" id="mpp:MICPUCDRAFT_53810"/>
<evidence type="ECO:0000313" key="3">
    <source>
        <dbReference type="Proteomes" id="UP000001876"/>
    </source>
</evidence>